<dbReference type="EMBL" id="GGMR01005624">
    <property type="protein sequence ID" value="MBY18243.1"/>
    <property type="molecule type" value="Transcribed_RNA"/>
</dbReference>
<accession>A0A2S2NM33</accession>
<sequence length="115" mass="12997">MYVCGIFVCVCVVVFGGELHRSRRAVVRSFAGGVSVRARAARVGHWRSSGRAFDQGRASPSRQLYRAILPLLCVYCHSPSCLLPMYIHNNIILYDTCVLGIPFLYHYYYTYIIGT</sequence>
<proteinExistence type="predicted"/>
<name>A0A2S2NM33_SCHGA</name>
<reference evidence="2" key="1">
    <citation type="submission" date="2018-04" db="EMBL/GenBank/DDBJ databases">
        <title>Transcriptome of Schizaphis graminum biotype I.</title>
        <authorList>
            <person name="Scully E.D."/>
            <person name="Geib S.M."/>
            <person name="Palmer N.A."/>
            <person name="Koch K."/>
            <person name="Bradshaw J."/>
            <person name="Heng-Moss T."/>
            <person name="Sarath G."/>
        </authorList>
    </citation>
    <scope>NUCLEOTIDE SEQUENCE</scope>
</reference>
<keyword evidence="1" id="KW-0732">Signal</keyword>
<evidence type="ECO:0000256" key="1">
    <source>
        <dbReference type="SAM" id="SignalP"/>
    </source>
</evidence>
<organism evidence="2">
    <name type="scientific">Schizaphis graminum</name>
    <name type="common">Green bug aphid</name>
    <dbReference type="NCBI Taxonomy" id="13262"/>
    <lineage>
        <taxon>Eukaryota</taxon>
        <taxon>Metazoa</taxon>
        <taxon>Ecdysozoa</taxon>
        <taxon>Arthropoda</taxon>
        <taxon>Hexapoda</taxon>
        <taxon>Insecta</taxon>
        <taxon>Pterygota</taxon>
        <taxon>Neoptera</taxon>
        <taxon>Paraneoptera</taxon>
        <taxon>Hemiptera</taxon>
        <taxon>Sternorrhyncha</taxon>
        <taxon>Aphidomorpha</taxon>
        <taxon>Aphidoidea</taxon>
        <taxon>Aphididae</taxon>
        <taxon>Aphidini</taxon>
        <taxon>Schizaphis</taxon>
    </lineage>
</organism>
<gene>
    <name evidence="2" type="ORF">g.41193</name>
</gene>
<evidence type="ECO:0000313" key="2">
    <source>
        <dbReference type="EMBL" id="MBY18243.1"/>
    </source>
</evidence>
<feature type="signal peptide" evidence="1">
    <location>
        <begin position="1"/>
        <end position="16"/>
    </location>
</feature>
<evidence type="ECO:0008006" key="3">
    <source>
        <dbReference type="Google" id="ProtNLM"/>
    </source>
</evidence>
<feature type="chain" id="PRO_5015559277" description="Secreted protein" evidence="1">
    <location>
        <begin position="17"/>
        <end position="115"/>
    </location>
</feature>
<dbReference type="AlphaFoldDB" id="A0A2S2NM33"/>
<protein>
    <recommendedName>
        <fullName evidence="3">Secreted protein</fullName>
    </recommendedName>
</protein>